<reference evidence="1 2" key="1">
    <citation type="submission" date="2015-07" db="EMBL/GenBank/DDBJ databases">
        <title>Draft genome of Bellilinea caldifistulae DSM 17877.</title>
        <authorList>
            <person name="Hemp J."/>
            <person name="Ward L.M."/>
            <person name="Pace L.A."/>
            <person name="Fischer W.W."/>
        </authorList>
    </citation>
    <scope>NUCLEOTIDE SEQUENCE [LARGE SCALE GENOMIC DNA]</scope>
    <source>
        <strain evidence="1 2">GOMI-1</strain>
    </source>
</reference>
<dbReference type="STRING" id="360411.AC812_13745"/>
<protein>
    <submittedName>
        <fullName evidence="1">Uncharacterized protein</fullName>
    </submittedName>
</protein>
<evidence type="ECO:0000313" key="2">
    <source>
        <dbReference type="Proteomes" id="UP000050514"/>
    </source>
</evidence>
<name>A0A0P6XG66_9CHLR</name>
<comment type="caution">
    <text evidence="1">The sequence shown here is derived from an EMBL/GenBank/DDBJ whole genome shotgun (WGS) entry which is preliminary data.</text>
</comment>
<dbReference type="Proteomes" id="UP000050514">
    <property type="component" value="Unassembled WGS sequence"/>
</dbReference>
<dbReference type="RefSeq" id="WP_061917483.1">
    <property type="nucleotide sequence ID" value="NZ_DF967971.1"/>
</dbReference>
<gene>
    <name evidence="1" type="ORF">AC812_13745</name>
</gene>
<dbReference type="AlphaFoldDB" id="A0A0P6XG66"/>
<organism evidence="1 2">
    <name type="scientific">Bellilinea caldifistulae</name>
    <dbReference type="NCBI Taxonomy" id="360411"/>
    <lineage>
        <taxon>Bacteria</taxon>
        <taxon>Bacillati</taxon>
        <taxon>Chloroflexota</taxon>
        <taxon>Anaerolineae</taxon>
        <taxon>Anaerolineales</taxon>
        <taxon>Anaerolineaceae</taxon>
        <taxon>Bellilinea</taxon>
    </lineage>
</organism>
<proteinExistence type="predicted"/>
<sequence>MTTVIHYFGPETETNDEKISERALQAIENSDVEIKLHDFNKFDVLVKFEDDDPIAYTFQINHGQISQELVYICPNCGDVIAAFYAETVTHNTILELINKILDHNRRHCLATMELSAIRHHLLSSLNVIESNDAYVIAASIYYLAEVIRRVRR</sequence>
<dbReference type="EMBL" id="LGHJ01000019">
    <property type="protein sequence ID" value="KPL73847.1"/>
    <property type="molecule type" value="Genomic_DNA"/>
</dbReference>
<keyword evidence="2" id="KW-1185">Reference proteome</keyword>
<evidence type="ECO:0000313" key="1">
    <source>
        <dbReference type="EMBL" id="KPL73847.1"/>
    </source>
</evidence>
<accession>A0A0P6XG66</accession>